<evidence type="ECO:0000313" key="2">
    <source>
        <dbReference type="Proteomes" id="UP000479710"/>
    </source>
</evidence>
<protein>
    <submittedName>
        <fullName evidence="1">Uncharacterized protein</fullName>
    </submittedName>
</protein>
<keyword evidence="2" id="KW-1185">Reference proteome</keyword>
<gene>
    <name evidence="1" type="ORF">E2562_035501</name>
</gene>
<proteinExistence type="predicted"/>
<comment type="caution">
    <text evidence="1">The sequence shown here is derived from an EMBL/GenBank/DDBJ whole genome shotgun (WGS) entry which is preliminary data.</text>
</comment>
<evidence type="ECO:0000313" key="1">
    <source>
        <dbReference type="EMBL" id="KAF0927652.1"/>
    </source>
</evidence>
<accession>A0A6G1ESV7</accession>
<organism evidence="1 2">
    <name type="scientific">Oryza meyeriana var. granulata</name>
    <dbReference type="NCBI Taxonomy" id="110450"/>
    <lineage>
        <taxon>Eukaryota</taxon>
        <taxon>Viridiplantae</taxon>
        <taxon>Streptophyta</taxon>
        <taxon>Embryophyta</taxon>
        <taxon>Tracheophyta</taxon>
        <taxon>Spermatophyta</taxon>
        <taxon>Magnoliopsida</taxon>
        <taxon>Liliopsida</taxon>
        <taxon>Poales</taxon>
        <taxon>Poaceae</taxon>
        <taxon>BOP clade</taxon>
        <taxon>Oryzoideae</taxon>
        <taxon>Oryzeae</taxon>
        <taxon>Oryzinae</taxon>
        <taxon>Oryza</taxon>
        <taxon>Oryza meyeriana</taxon>
    </lineage>
</organism>
<dbReference type="EMBL" id="SPHZ02000003">
    <property type="protein sequence ID" value="KAF0927652.1"/>
    <property type="molecule type" value="Genomic_DNA"/>
</dbReference>
<reference evidence="1 2" key="1">
    <citation type="submission" date="2019-11" db="EMBL/GenBank/DDBJ databases">
        <title>Whole genome sequence of Oryza granulata.</title>
        <authorList>
            <person name="Li W."/>
        </authorList>
    </citation>
    <scope>NUCLEOTIDE SEQUENCE [LARGE SCALE GENOMIC DNA]</scope>
    <source>
        <strain evidence="2">cv. Menghai</strain>
        <tissue evidence="1">Leaf</tissue>
    </source>
</reference>
<sequence length="64" mass="7136">MLPDRRQWLHASASPSPLFSPVPNQLFMHVASSWSLLYRSSAVTPTASPAFKSQNIVRNKVTLL</sequence>
<dbReference type="Proteomes" id="UP000479710">
    <property type="component" value="Unassembled WGS sequence"/>
</dbReference>
<name>A0A6G1ESV7_9ORYZ</name>
<dbReference type="AlphaFoldDB" id="A0A6G1ESV7"/>